<dbReference type="RefSeq" id="WP_175490236.1">
    <property type="nucleotide sequence ID" value="NZ_FNJU01000003.1"/>
</dbReference>
<dbReference type="NCBIfam" id="NF040877">
    <property type="entry name" value="SE1832_fam"/>
    <property type="match status" value="1"/>
</dbReference>
<protein>
    <submittedName>
        <fullName evidence="1">Uncharacterized protein</fullName>
    </submittedName>
</protein>
<gene>
    <name evidence="1" type="ORF">SAMN05216565_103347</name>
</gene>
<accession>A0A1H0T8F9</accession>
<name>A0A1H0T8F9_9BACI</name>
<sequence length="55" mass="6748">MKPSEIEHKIAELKMEYIRIQDDMERLESLGYSIEKQEEKLLTIEKDLKYYRTLK</sequence>
<organism evidence="1 2">
    <name type="scientific">Litchfieldia salsa</name>
    <dbReference type="NCBI Taxonomy" id="930152"/>
    <lineage>
        <taxon>Bacteria</taxon>
        <taxon>Bacillati</taxon>
        <taxon>Bacillota</taxon>
        <taxon>Bacilli</taxon>
        <taxon>Bacillales</taxon>
        <taxon>Bacillaceae</taxon>
        <taxon>Litchfieldia</taxon>
    </lineage>
</organism>
<dbReference type="EMBL" id="FNJU01000003">
    <property type="protein sequence ID" value="SDP50353.1"/>
    <property type="molecule type" value="Genomic_DNA"/>
</dbReference>
<dbReference type="AlphaFoldDB" id="A0A1H0T8F9"/>
<reference evidence="2" key="1">
    <citation type="submission" date="2016-10" db="EMBL/GenBank/DDBJ databases">
        <authorList>
            <person name="Varghese N."/>
            <person name="Submissions S."/>
        </authorList>
    </citation>
    <scope>NUCLEOTIDE SEQUENCE [LARGE SCALE GENOMIC DNA]</scope>
    <source>
        <strain evidence="2">IBRC-M10078</strain>
    </source>
</reference>
<proteinExistence type="predicted"/>
<keyword evidence="2" id="KW-1185">Reference proteome</keyword>
<dbReference type="InterPro" id="IPR048062">
    <property type="entry name" value="SE1832-like"/>
</dbReference>
<evidence type="ECO:0000313" key="1">
    <source>
        <dbReference type="EMBL" id="SDP50353.1"/>
    </source>
</evidence>
<dbReference type="Proteomes" id="UP000199159">
    <property type="component" value="Unassembled WGS sequence"/>
</dbReference>
<evidence type="ECO:0000313" key="2">
    <source>
        <dbReference type="Proteomes" id="UP000199159"/>
    </source>
</evidence>